<dbReference type="InterPro" id="IPR050403">
    <property type="entry name" value="Myosin_RLC"/>
</dbReference>
<accession>A0A5N6KWQ1</accession>
<gene>
    <name evidence="5" type="ORF">FH972_023845</name>
</gene>
<keyword evidence="1" id="KW-0677">Repeat</keyword>
<proteinExistence type="predicted"/>
<feature type="compositionally biased region" description="Polar residues" evidence="3">
    <location>
        <begin position="116"/>
        <end position="136"/>
    </location>
</feature>
<dbReference type="InterPro" id="IPR011992">
    <property type="entry name" value="EF-hand-dom_pair"/>
</dbReference>
<dbReference type="OrthoDB" id="4171283at2759"/>
<evidence type="ECO:0000256" key="3">
    <source>
        <dbReference type="SAM" id="MobiDB-lite"/>
    </source>
</evidence>
<dbReference type="PROSITE" id="PS50222">
    <property type="entry name" value="EF_HAND_2"/>
    <property type="match status" value="2"/>
</dbReference>
<evidence type="ECO:0000256" key="1">
    <source>
        <dbReference type="ARBA" id="ARBA00022737"/>
    </source>
</evidence>
<feature type="domain" description="EF-hand" evidence="4">
    <location>
        <begin position="218"/>
        <end position="253"/>
    </location>
</feature>
<dbReference type="PROSITE" id="PS00018">
    <property type="entry name" value="EF_HAND_1"/>
    <property type="match status" value="2"/>
</dbReference>
<dbReference type="Gene3D" id="1.10.238.10">
    <property type="entry name" value="EF-hand"/>
    <property type="match status" value="2"/>
</dbReference>
<dbReference type="Pfam" id="PF13202">
    <property type="entry name" value="EF-hand_5"/>
    <property type="match status" value="1"/>
</dbReference>
<dbReference type="Proteomes" id="UP000327013">
    <property type="component" value="Unassembled WGS sequence"/>
</dbReference>
<dbReference type="PANTHER" id="PTHR23049">
    <property type="entry name" value="MYOSIN REGULATORY LIGHT CHAIN 2"/>
    <property type="match status" value="1"/>
</dbReference>
<feature type="region of interest" description="Disordered" evidence="3">
    <location>
        <begin position="62"/>
        <end position="149"/>
    </location>
</feature>
<name>A0A5N6KWQ1_9ROSI</name>
<evidence type="ECO:0000256" key="2">
    <source>
        <dbReference type="ARBA" id="ARBA00022837"/>
    </source>
</evidence>
<protein>
    <recommendedName>
        <fullName evidence="4">EF-hand domain-containing protein</fullName>
    </recommendedName>
</protein>
<dbReference type="GO" id="GO:0005509">
    <property type="term" value="F:calcium ion binding"/>
    <property type="evidence" value="ECO:0007669"/>
    <property type="project" value="InterPro"/>
</dbReference>
<feature type="compositionally biased region" description="Low complexity" evidence="3">
    <location>
        <begin position="104"/>
        <end position="115"/>
    </location>
</feature>
<organism evidence="5 6">
    <name type="scientific">Carpinus fangiana</name>
    <dbReference type="NCBI Taxonomy" id="176857"/>
    <lineage>
        <taxon>Eukaryota</taxon>
        <taxon>Viridiplantae</taxon>
        <taxon>Streptophyta</taxon>
        <taxon>Embryophyta</taxon>
        <taxon>Tracheophyta</taxon>
        <taxon>Spermatophyta</taxon>
        <taxon>Magnoliopsida</taxon>
        <taxon>eudicotyledons</taxon>
        <taxon>Gunneridae</taxon>
        <taxon>Pentapetalae</taxon>
        <taxon>rosids</taxon>
        <taxon>fabids</taxon>
        <taxon>Fagales</taxon>
        <taxon>Betulaceae</taxon>
        <taxon>Carpinus</taxon>
    </lineage>
</organism>
<feature type="domain" description="EF-hand" evidence="4">
    <location>
        <begin position="155"/>
        <end position="190"/>
    </location>
</feature>
<dbReference type="AlphaFoldDB" id="A0A5N6KWQ1"/>
<evidence type="ECO:0000313" key="6">
    <source>
        <dbReference type="Proteomes" id="UP000327013"/>
    </source>
</evidence>
<evidence type="ECO:0000313" key="5">
    <source>
        <dbReference type="EMBL" id="KAB8349832.1"/>
    </source>
</evidence>
<dbReference type="SMART" id="SM00054">
    <property type="entry name" value="EFh"/>
    <property type="match status" value="2"/>
</dbReference>
<keyword evidence="6" id="KW-1185">Reference proteome</keyword>
<sequence>MATPPQRLFAIGLERLCPCRRFRGRLFTLSACLPHISTRTHHGKASTQPASPTALTLCVQMSHTQNTSPKKPSPLSYQSPSQRTSPFKREQQSPMALSPATVRASSPAANSASWSTRSNTGGASKSGASPVSSRGHTANRGAHDSGDVLSRLPPAQLREMRESFQTLDRNNDGIVGRDDIAEMLTQFGQDPSSSSTFPTQTNLATYLSQIATSLLPLSRPDELTVAFAAFDVDDSGQVDVEELRRALLQTGPEPGERKLDAGEIDRVLGDFTGRRAFKRGLAVGGPAARGDVFRYGDFVSSVGGKGEEDKEAQP</sequence>
<evidence type="ECO:0000259" key="4">
    <source>
        <dbReference type="PROSITE" id="PS50222"/>
    </source>
</evidence>
<dbReference type="EMBL" id="VIBQ01000014">
    <property type="protein sequence ID" value="KAB8349832.1"/>
    <property type="molecule type" value="Genomic_DNA"/>
</dbReference>
<dbReference type="SUPFAM" id="SSF47473">
    <property type="entry name" value="EF-hand"/>
    <property type="match status" value="1"/>
</dbReference>
<reference evidence="5 6" key="1">
    <citation type="submission" date="2019-06" db="EMBL/GenBank/DDBJ databases">
        <title>A chromosomal-level reference genome of Carpinus fangiana (Coryloideae, Betulaceae).</title>
        <authorList>
            <person name="Yang X."/>
            <person name="Wang Z."/>
            <person name="Zhang L."/>
            <person name="Hao G."/>
            <person name="Liu J."/>
            <person name="Yang Y."/>
        </authorList>
    </citation>
    <scope>NUCLEOTIDE SEQUENCE [LARGE SCALE GENOMIC DNA]</scope>
    <source>
        <strain evidence="5">Cfa_2016G</strain>
        <tissue evidence="5">Leaf</tissue>
    </source>
</reference>
<dbReference type="InterPro" id="IPR002048">
    <property type="entry name" value="EF_hand_dom"/>
</dbReference>
<feature type="compositionally biased region" description="Polar residues" evidence="3">
    <location>
        <begin position="62"/>
        <end position="85"/>
    </location>
</feature>
<dbReference type="InterPro" id="IPR018247">
    <property type="entry name" value="EF_Hand_1_Ca_BS"/>
</dbReference>
<comment type="caution">
    <text evidence="5">The sequence shown here is derived from an EMBL/GenBank/DDBJ whole genome shotgun (WGS) entry which is preliminary data.</text>
</comment>
<keyword evidence="2" id="KW-0106">Calcium</keyword>